<dbReference type="GO" id="GO:0008234">
    <property type="term" value="F:cysteine-type peptidase activity"/>
    <property type="evidence" value="ECO:0007669"/>
    <property type="project" value="InterPro"/>
</dbReference>
<feature type="compositionally biased region" description="Basic and acidic residues" evidence="4">
    <location>
        <begin position="299"/>
        <end position="312"/>
    </location>
</feature>
<dbReference type="PANTHER" id="PTHR47764">
    <property type="entry name" value="UBIQUITIN-LIKE-SPECIFIC PROTEASE 2B-RELATED"/>
    <property type="match status" value="1"/>
</dbReference>
<reference evidence="6 7" key="1">
    <citation type="journal article" date="2014" name="Genome Biol. Evol.">
        <title>The secreted proteins of Achlya hypogyna and Thraustotheca clavata identify the ancestral oomycete secretome and reveal gene acquisitions by horizontal gene transfer.</title>
        <authorList>
            <person name="Misner I."/>
            <person name="Blouin N."/>
            <person name="Leonard G."/>
            <person name="Richards T.A."/>
            <person name="Lane C.E."/>
        </authorList>
    </citation>
    <scope>NUCLEOTIDE SEQUENCE [LARGE SCALE GENOMIC DNA]</scope>
    <source>
        <strain evidence="6 7">ATCC 48635</strain>
    </source>
</reference>
<evidence type="ECO:0000256" key="4">
    <source>
        <dbReference type="SAM" id="MobiDB-lite"/>
    </source>
</evidence>
<dbReference type="EMBL" id="JNBR01000133">
    <property type="protein sequence ID" value="OQR96693.1"/>
    <property type="molecule type" value="Genomic_DNA"/>
</dbReference>
<dbReference type="AlphaFoldDB" id="A0A1V9ZFD6"/>
<dbReference type="PANTHER" id="PTHR47764:SF2">
    <property type="entry name" value="UBIQUITIN-LIKE PROTEASE FAMILY PROFILE DOMAIN-CONTAINING PROTEIN"/>
    <property type="match status" value="1"/>
</dbReference>
<dbReference type="OrthoDB" id="442460at2759"/>
<evidence type="ECO:0000256" key="2">
    <source>
        <dbReference type="ARBA" id="ARBA00022670"/>
    </source>
</evidence>
<keyword evidence="2" id="KW-0645">Protease</keyword>
<evidence type="ECO:0000256" key="3">
    <source>
        <dbReference type="ARBA" id="ARBA00022801"/>
    </source>
</evidence>
<evidence type="ECO:0000313" key="7">
    <source>
        <dbReference type="Proteomes" id="UP000243579"/>
    </source>
</evidence>
<dbReference type="Proteomes" id="UP000243579">
    <property type="component" value="Unassembled WGS sequence"/>
</dbReference>
<dbReference type="STRING" id="1202772.A0A1V9ZFD6"/>
<comment type="similarity">
    <text evidence="1">Belongs to the peptidase C48 family.</text>
</comment>
<name>A0A1V9ZFD6_ACHHY</name>
<dbReference type="InterPro" id="IPR038765">
    <property type="entry name" value="Papain-like_cys_pep_sf"/>
</dbReference>
<feature type="domain" description="Ubiquitin-like protease family profile" evidence="5">
    <location>
        <begin position="329"/>
        <end position="550"/>
    </location>
</feature>
<protein>
    <recommendedName>
        <fullName evidence="5">Ubiquitin-like protease family profile domain-containing protein</fullName>
    </recommendedName>
</protein>
<feature type="region of interest" description="Disordered" evidence="4">
    <location>
        <begin position="270"/>
        <end position="312"/>
    </location>
</feature>
<organism evidence="6 7">
    <name type="scientific">Achlya hypogyna</name>
    <name type="common">Oomycete</name>
    <name type="synonym">Protoachlya hypogyna</name>
    <dbReference type="NCBI Taxonomy" id="1202772"/>
    <lineage>
        <taxon>Eukaryota</taxon>
        <taxon>Sar</taxon>
        <taxon>Stramenopiles</taxon>
        <taxon>Oomycota</taxon>
        <taxon>Saprolegniomycetes</taxon>
        <taxon>Saprolegniales</taxon>
        <taxon>Achlyaceae</taxon>
        <taxon>Achlya</taxon>
    </lineage>
</organism>
<dbReference type="InterPro" id="IPR003653">
    <property type="entry name" value="Peptidase_C48_C"/>
</dbReference>
<evidence type="ECO:0000256" key="1">
    <source>
        <dbReference type="ARBA" id="ARBA00005234"/>
    </source>
</evidence>
<keyword evidence="7" id="KW-1185">Reference proteome</keyword>
<accession>A0A1V9ZFD6</accession>
<evidence type="ECO:0000313" key="6">
    <source>
        <dbReference type="EMBL" id="OQR96693.1"/>
    </source>
</evidence>
<dbReference type="Gene3D" id="1.10.418.20">
    <property type="match status" value="1"/>
</dbReference>
<feature type="region of interest" description="Disordered" evidence="4">
    <location>
        <begin position="24"/>
        <end position="43"/>
    </location>
</feature>
<keyword evidence="3" id="KW-0378">Hydrolase</keyword>
<dbReference type="Pfam" id="PF02902">
    <property type="entry name" value="Peptidase_C48"/>
    <property type="match status" value="1"/>
</dbReference>
<evidence type="ECO:0000259" key="5">
    <source>
        <dbReference type="PROSITE" id="PS50600"/>
    </source>
</evidence>
<proteinExistence type="inferred from homology"/>
<gene>
    <name evidence="6" type="ORF">ACHHYP_13808</name>
</gene>
<dbReference type="GO" id="GO:0006508">
    <property type="term" value="P:proteolysis"/>
    <property type="evidence" value="ECO:0007669"/>
    <property type="project" value="UniProtKB-KW"/>
</dbReference>
<comment type="caution">
    <text evidence="6">The sequence shown here is derived from an EMBL/GenBank/DDBJ whole genome shotgun (WGS) entry which is preliminary data.</text>
</comment>
<feature type="compositionally biased region" description="Basic and acidic residues" evidence="4">
    <location>
        <begin position="270"/>
        <end position="285"/>
    </location>
</feature>
<sequence length="624" mass="70248">MKSSKVRKLQDEASQAFSALTSGLQSSGLTREQQDSDSDFEEVSVLERKPAVSPFFGQTRQTRFKAPKPTTRTSTRDDDKVCAGVAICSRSWGACWIFFHGDRAELEVRAQPRSLSKLALPKSNNDFQHAYIPYKDIRTVRDHTQRRLIVLDLVATSQTCIKFPADEDVGTCVVLHFEDDLTFSVVRSSLDILEKRCHKISYAPDCCRLSSLSQGTTTFPNTSKCWSAMGSERSNPVRFILLLDPADDIVVVFHTSEAAKRLTRADSRRELITPDTNREPIEIHETMSPAPAGPRTRSTKREDEKPKSQQAKDRVVVRYPLPAHSRNRITITEGDLDRLRPGEFLNDNLLDFFFKFCNAQLDASQRSIMHFFSTHFYSALAKTPAGQYQKINRWTRAVAIFEQRFLFVPVNDSCHWSLAVICHPGGLIRPKKAPEVVDVDGDDDTEIVHDSQDLTSESPPAATSNAPEGPSEVPCILYFDSLQCHNKNKIWYSGSSCLRPFLESEYESRYPDNDGFVFDATDAVLVEPDVPRQSNSCDCGVFLVLYAIEVIRRFPGGIMLKDVASACVDQMTPTMFAMDTVVEFRDYLHQLLVTLGTLQAHRVDDTKSQLRSEGLSLFTKGDNE</sequence>
<dbReference type="SUPFAM" id="SSF54001">
    <property type="entry name" value="Cysteine proteinases"/>
    <property type="match status" value="1"/>
</dbReference>
<dbReference type="Gene3D" id="3.30.310.130">
    <property type="entry name" value="Ubiquitin-related"/>
    <property type="match status" value="1"/>
</dbReference>
<dbReference type="PROSITE" id="PS50600">
    <property type="entry name" value="ULP_PROTEASE"/>
    <property type="match status" value="1"/>
</dbReference>